<evidence type="ECO:0000313" key="1">
    <source>
        <dbReference type="EMBL" id="ENN81040.1"/>
    </source>
</evidence>
<dbReference type="OrthoDB" id="641149at2759"/>
<dbReference type="GO" id="GO:0005634">
    <property type="term" value="C:nucleus"/>
    <property type="evidence" value="ECO:0007669"/>
    <property type="project" value="TreeGrafter"/>
</dbReference>
<reference evidence="1" key="1">
    <citation type="journal article" date="2013" name="Genome Biol.">
        <title>Draft genome of the mountain pine beetle, Dendroctonus ponderosae Hopkins, a major forest pest.</title>
        <authorList>
            <person name="Keeling C.I."/>
            <person name="Yuen M.M."/>
            <person name="Liao N.Y."/>
            <person name="Docking T.R."/>
            <person name="Chan S.K."/>
            <person name="Taylor G.A."/>
            <person name="Palmquist D.L."/>
            <person name="Jackman S.D."/>
            <person name="Nguyen A."/>
            <person name="Li M."/>
            <person name="Henderson H."/>
            <person name="Janes J.K."/>
            <person name="Zhao Y."/>
            <person name="Pandoh P."/>
            <person name="Moore R."/>
            <person name="Sperling F.A."/>
            <person name="Huber D.P."/>
            <person name="Birol I."/>
            <person name="Jones S.J."/>
            <person name="Bohlmann J."/>
        </authorList>
    </citation>
    <scope>NUCLEOTIDE SEQUENCE</scope>
</reference>
<name>N6UH49_DENPD</name>
<dbReference type="PANTHER" id="PTHR16112">
    <property type="entry name" value="METHYL-CPG BINDING PROTEIN, DROSOPHILA"/>
    <property type="match status" value="1"/>
</dbReference>
<dbReference type="PROSITE" id="PS50812">
    <property type="entry name" value="PWWP"/>
    <property type="match status" value="1"/>
</dbReference>
<dbReference type="Gene3D" id="2.30.30.140">
    <property type="match status" value="1"/>
</dbReference>
<gene>
    <name evidence="1" type="ORF">YQE_02547</name>
</gene>
<dbReference type="InterPro" id="IPR000313">
    <property type="entry name" value="PWWP_dom"/>
</dbReference>
<dbReference type="SUPFAM" id="SSF63748">
    <property type="entry name" value="Tudor/PWWP/MBT"/>
    <property type="match status" value="1"/>
</dbReference>
<proteinExistence type="predicted"/>
<accession>N6UH49</accession>
<organism evidence="1">
    <name type="scientific">Dendroctonus ponderosae</name>
    <name type="common">Mountain pine beetle</name>
    <dbReference type="NCBI Taxonomy" id="77166"/>
    <lineage>
        <taxon>Eukaryota</taxon>
        <taxon>Metazoa</taxon>
        <taxon>Ecdysozoa</taxon>
        <taxon>Arthropoda</taxon>
        <taxon>Hexapoda</taxon>
        <taxon>Insecta</taxon>
        <taxon>Pterygota</taxon>
        <taxon>Neoptera</taxon>
        <taxon>Endopterygota</taxon>
        <taxon>Coleoptera</taxon>
        <taxon>Polyphaga</taxon>
        <taxon>Cucujiformia</taxon>
        <taxon>Curculionidae</taxon>
        <taxon>Scolytinae</taxon>
        <taxon>Dendroctonus</taxon>
    </lineage>
</organism>
<dbReference type="HOGENOM" id="CLU_2294479_0_0_1"/>
<feature type="non-terminal residue" evidence="1">
    <location>
        <position position="1"/>
    </location>
</feature>
<dbReference type="GO" id="GO:0010369">
    <property type="term" value="C:chromocenter"/>
    <property type="evidence" value="ECO:0007669"/>
    <property type="project" value="TreeGrafter"/>
</dbReference>
<dbReference type="GO" id="GO:0003682">
    <property type="term" value="F:chromatin binding"/>
    <property type="evidence" value="ECO:0007669"/>
    <property type="project" value="TreeGrafter"/>
</dbReference>
<dbReference type="PANTHER" id="PTHR16112:SF16">
    <property type="entry name" value="SIX-BANDED, ISOFORM H"/>
    <property type="match status" value="1"/>
</dbReference>
<sequence>MQICDDPSSELFLTLETRKDEPLEPEHDLKPNRNFKLGDLVWGPTKVSSSWPGKIVEIMKDLAVVKWFGSEKNLSKIKIDALQTLSEGFDSHHQARKKART</sequence>
<dbReference type="AlphaFoldDB" id="N6UH49"/>
<protein>
    <submittedName>
        <fullName evidence="1">Uncharacterized protein</fullName>
    </submittedName>
</protein>
<dbReference type="EMBL" id="KB740206">
    <property type="protein sequence ID" value="ENN81040.1"/>
    <property type="molecule type" value="Genomic_DNA"/>
</dbReference>